<feature type="domain" description="At3g05675-like ankyrin-like" evidence="5">
    <location>
        <begin position="261"/>
        <end position="506"/>
    </location>
</feature>
<dbReference type="PANTHER" id="PTHR31060">
    <property type="entry name" value="OSJNBA0011J08.25 PROTEIN-RELATED"/>
    <property type="match status" value="1"/>
</dbReference>
<sequence>MKCTTPRELSPTSTSSSAAVNHRCTAAGHGVAPSDEVKTETPLSNKSTPSSPQARKLTLARRILSPGRVSPISDKPHSETSLKKTQTTPNSPKLPLPSGSRSPVIDAKDDRHSRIFDVRLNLKGKNGGSLILELSSEVLIENSVVFGDLFTDYRKNLSGLCRIEVADVENLNVFRETIELMLDEDIEKKLLKIGVFRAIDILEVSEGIKFGRGVSSCLKYLEAVPWTEEEEEKLRILFSKIKLDDGTTTDILARLCSLDSVDSQQTLAKQLVWSITTCVNANARSELKSLVKGLLCKSSVYEKDFPDLNKEDIFAVCESCLSSLVSLFEEEASGTDPSEKSTKSERDKPLLERISKQVDNINWLVDILLDQQMAEEFVDMWAAQVKLLKIHENASPMIRYELSRVSAMLFIAMGTRKLHCQSETRLGILRVWFRPMLSDFGWLQRCRKGLDIKALEEAMGQALLTLPLSEQYTLFMDWFQCFSKNGTECPNLSKAFQIWWRRSFLRNSETFSLESR</sequence>
<gene>
    <name evidence="6" type="ORF">FPE_LOCUS501</name>
</gene>
<dbReference type="InterPro" id="IPR038920">
    <property type="entry name" value="At3g05675-like"/>
</dbReference>
<evidence type="ECO:0000313" key="6">
    <source>
        <dbReference type="EMBL" id="CAI9753070.1"/>
    </source>
</evidence>
<name>A0AAD2DIJ8_9LAMI</name>
<dbReference type="EMBL" id="OU503036">
    <property type="protein sequence ID" value="CAI9753070.1"/>
    <property type="molecule type" value="Genomic_DNA"/>
</dbReference>
<organism evidence="6 7">
    <name type="scientific">Fraxinus pennsylvanica</name>
    <dbReference type="NCBI Taxonomy" id="56036"/>
    <lineage>
        <taxon>Eukaryota</taxon>
        <taxon>Viridiplantae</taxon>
        <taxon>Streptophyta</taxon>
        <taxon>Embryophyta</taxon>
        <taxon>Tracheophyta</taxon>
        <taxon>Spermatophyta</taxon>
        <taxon>Magnoliopsida</taxon>
        <taxon>eudicotyledons</taxon>
        <taxon>Gunneridae</taxon>
        <taxon>Pentapetalae</taxon>
        <taxon>asterids</taxon>
        <taxon>lamiids</taxon>
        <taxon>Lamiales</taxon>
        <taxon>Oleaceae</taxon>
        <taxon>Oleeae</taxon>
        <taxon>Fraxinus</taxon>
    </lineage>
</organism>
<dbReference type="InterPro" id="IPR058039">
    <property type="entry name" value="At3g05675-like_ankyrin"/>
</dbReference>
<evidence type="ECO:0000259" key="5">
    <source>
        <dbReference type="Pfam" id="PF25553"/>
    </source>
</evidence>
<feature type="compositionally biased region" description="Polar residues" evidence="4">
    <location>
        <begin position="10"/>
        <end position="19"/>
    </location>
</feature>
<dbReference type="Proteomes" id="UP000834106">
    <property type="component" value="Chromosome 1"/>
</dbReference>
<protein>
    <recommendedName>
        <fullName evidence="5">At3g05675-like ankyrin-like domain-containing protein</fullName>
    </recommendedName>
</protein>
<evidence type="ECO:0000256" key="4">
    <source>
        <dbReference type="SAM" id="MobiDB-lite"/>
    </source>
</evidence>
<proteinExistence type="predicted"/>
<evidence type="ECO:0000256" key="3">
    <source>
        <dbReference type="ARBA" id="ARBA00022786"/>
    </source>
</evidence>
<reference evidence="6" key="1">
    <citation type="submission" date="2023-05" db="EMBL/GenBank/DDBJ databases">
        <authorList>
            <person name="Huff M."/>
        </authorList>
    </citation>
    <scope>NUCLEOTIDE SEQUENCE</scope>
</reference>
<accession>A0AAD2DIJ8</accession>
<comment type="pathway">
    <text evidence="2">Protein modification; protein ubiquitination.</text>
</comment>
<feature type="compositionally biased region" description="Polar residues" evidence="4">
    <location>
        <begin position="41"/>
        <end position="53"/>
    </location>
</feature>
<comment type="function">
    <text evidence="1">May act as a substrate-specific adapter of an E3 ubiquitin-protein ligase complex (CUL3-RBX1-BTB) which mediates the ubiquitination and subsequent proteasomal degradation of target proteins.</text>
</comment>
<feature type="region of interest" description="Disordered" evidence="4">
    <location>
        <begin position="1"/>
        <end position="105"/>
    </location>
</feature>
<dbReference type="AlphaFoldDB" id="A0AAD2DIJ8"/>
<keyword evidence="7" id="KW-1185">Reference proteome</keyword>
<evidence type="ECO:0000256" key="2">
    <source>
        <dbReference type="ARBA" id="ARBA00004906"/>
    </source>
</evidence>
<keyword evidence="3" id="KW-0833">Ubl conjugation pathway</keyword>
<evidence type="ECO:0000313" key="7">
    <source>
        <dbReference type="Proteomes" id="UP000834106"/>
    </source>
</evidence>
<dbReference type="Pfam" id="PF25553">
    <property type="entry name" value="BTB-POZ_ANK-like"/>
    <property type="match status" value="1"/>
</dbReference>
<dbReference type="PANTHER" id="PTHR31060:SF33">
    <property type="entry name" value="OS04G0278000 PROTEIN"/>
    <property type="match status" value="1"/>
</dbReference>
<evidence type="ECO:0000256" key="1">
    <source>
        <dbReference type="ARBA" id="ARBA00002668"/>
    </source>
</evidence>